<keyword evidence="11" id="KW-1185">Reference proteome</keyword>
<evidence type="ECO:0000259" key="9">
    <source>
        <dbReference type="SMART" id="SM00893"/>
    </source>
</evidence>
<reference evidence="11" key="1">
    <citation type="submission" date="2016-10" db="EMBL/GenBank/DDBJ databases">
        <authorList>
            <person name="Varghese N."/>
            <person name="Submissions S."/>
        </authorList>
    </citation>
    <scope>NUCLEOTIDE SEQUENCE [LARGE SCALE GENOMIC DNA]</scope>
    <source>
        <strain evidence="11">CBMB127</strain>
    </source>
</reference>
<keyword evidence="5" id="KW-0249">Electron transport</keyword>
<dbReference type="PROSITE" id="PS01065">
    <property type="entry name" value="ETF_BETA"/>
    <property type="match status" value="1"/>
</dbReference>
<proteinExistence type="inferred from homology"/>
<evidence type="ECO:0000313" key="10">
    <source>
        <dbReference type="EMBL" id="SDK21087.1"/>
    </source>
</evidence>
<organism evidence="10 11">
    <name type="scientific">Methylophilus rhizosphaerae</name>
    <dbReference type="NCBI Taxonomy" id="492660"/>
    <lineage>
        <taxon>Bacteria</taxon>
        <taxon>Pseudomonadati</taxon>
        <taxon>Pseudomonadota</taxon>
        <taxon>Betaproteobacteria</taxon>
        <taxon>Nitrosomonadales</taxon>
        <taxon>Methylophilaceae</taxon>
        <taxon>Methylophilus</taxon>
    </lineage>
</organism>
<evidence type="ECO:0000256" key="2">
    <source>
        <dbReference type="ARBA" id="ARBA00011355"/>
    </source>
</evidence>
<dbReference type="PIRSF" id="PIRSF000090">
    <property type="entry name" value="Beta-ETF"/>
    <property type="match status" value="1"/>
</dbReference>
<protein>
    <recommendedName>
        <fullName evidence="3">Electron transfer flavoprotein subunit beta</fullName>
    </recommendedName>
    <alternativeName>
        <fullName evidence="7">Electron transfer flavoprotein small subunit</fullName>
    </alternativeName>
</protein>
<dbReference type="PANTHER" id="PTHR21294:SF8">
    <property type="entry name" value="ELECTRON TRANSFER FLAVOPROTEIN SUBUNIT BETA"/>
    <property type="match status" value="1"/>
</dbReference>
<dbReference type="GO" id="GO:0009063">
    <property type="term" value="P:amino acid catabolic process"/>
    <property type="evidence" value="ECO:0007669"/>
    <property type="project" value="TreeGrafter"/>
</dbReference>
<evidence type="ECO:0000256" key="8">
    <source>
        <dbReference type="ARBA" id="ARBA00049933"/>
    </source>
</evidence>
<evidence type="ECO:0000256" key="1">
    <source>
        <dbReference type="ARBA" id="ARBA00007557"/>
    </source>
</evidence>
<evidence type="ECO:0000256" key="6">
    <source>
        <dbReference type="ARBA" id="ARBA00025649"/>
    </source>
</evidence>
<dbReference type="RefSeq" id="WP_091469742.1">
    <property type="nucleotide sequence ID" value="NZ_FNFX01000001.1"/>
</dbReference>
<evidence type="ECO:0000313" key="11">
    <source>
        <dbReference type="Proteomes" id="UP000198629"/>
    </source>
</evidence>
<accession>A0A1G9A1L6</accession>
<dbReference type="AlphaFoldDB" id="A0A1G9A1L6"/>
<dbReference type="CDD" id="cd01714">
    <property type="entry name" value="ETF_beta"/>
    <property type="match status" value="1"/>
</dbReference>
<feature type="domain" description="Electron transfer flavoprotein alpha/beta-subunit N-terminal" evidence="9">
    <location>
        <begin position="23"/>
        <end position="211"/>
    </location>
</feature>
<sequence>MKVLVAIKRVVDYNIQVRVKADGSNVDIDGVKMGINPFDENAIEEAIRLKEKGIVSEIVAVTIGGAANQDILRHALAMGADRAMLVETQETLHSLSVAKVLKAVVEREQPNLVLLGKQAIDDDAGQTGQMLAALLKLPQATYASQLTIEGNQATVVREIDGGTETLAVSLPAVITADLRLNEPRYVKLPNLMMARKKPLENVPLDSLNVSLTHNVQQLKVATPPARPAGIMVKDVNELLSKLRTHEGIIG</sequence>
<dbReference type="FunFam" id="3.40.50.620:FF:000011">
    <property type="entry name" value="Electron transfer flavoprotein subunit beta"/>
    <property type="match status" value="1"/>
</dbReference>
<evidence type="ECO:0000256" key="4">
    <source>
        <dbReference type="ARBA" id="ARBA00022448"/>
    </source>
</evidence>
<dbReference type="SUPFAM" id="SSF52402">
    <property type="entry name" value="Adenine nucleotide alpha hydrolases-like"/>
    <property type="match status" value="1"/>
</dbReference>
<dbReference type="EMBL" id="FNFX01000001">
    <property type="protein sequence ID" value="SDK21087.1"/>
    <property type="molecule type" value="Genomic_DNA"/>
</dbReference>
<dbReference type="STRING" id="492660.SAMN05192566_0633"/>
<dbReference type="Pfam" id="PF01012">
    <property type="entry name" value="ETF"/>
    <property type="match status" value="1"/>
</dbReference>
<comment type="function">
    <text evidence="6">The electron transfer flavoprotein serves as a specific electron acceptor for other dehydrogenases. It transfers the electrons to the main respiratory chain via ETF-ubiquinone oxidoreductase (ETF dehydrogenase).</text>
</comment>
<evidence type="ECO:0000256" key="7">
    <source>
        <dbReference type="ARBA" id="ARBA00042002"/>
    </source>
</evidence>
<comment type="cofactor">
    <cofactor evidence="8">
        <name>AMP</name>
        <dbReference type="ChEBI" id="CHEBI:456215"/>
    </cofactor>
</comment>
<gene>
    <name evidence="10" type="ORF">SAMN05192566_0633</name>
</gene>
<dbReference type="GO" id="GO:0033539">
    <property type="term" value="P:fatty acid beta-oxidation using acyl-CoA dehydrogenase"/>
    <property type="evidence" value="ECO:0007669"/>
    <property type="project" value="TreeGrafter"/>
</dbReference>
<dbReference type="GO" id="GO:0009055">
    <property type="term" value="F:electron transfer activity"/>
    <property type="evidence" value="ECO:0007669"/>
    <property type="project" value="InterPro"/>
</dbReference>
<dbReference type="InterPro" id="IPR012255">
    <property type="entry name" value="ETF_b"/>
</dbReference>
<evidence type="ECO:0000256" key="3">
    <source>
        <dbReference type="ARBA" id="ARBA00016797"/>
    </source>
</evidence>
<dbReference type="PANTHER" id="PTHR21294">
    <property type="entry name" value="ELECTRON TRANSFER FLAVOPROTEIN BETA-SUBUNIT"/>
    <property type="match status" value="1"/>
</dbReference>
<name>A0A1G9A1L6_9PROT</name>
<dbReference type="InterPro" id="IPR014729">
    <property type="entry name" value="Rossmann-like_a/b/a_fold"/>
</dbReference>
<dbReference type="OrthoDB" id="9781325at2"/>
<dbReference type="InterPro" id="IPR000049">
    <property type="entry name" value="ET-Flavoprotein_bsu_CS"/>
</dbReference>
<dbReference type="Gene3D" id="3.40.50.620">
    <property type="entry name" value="HUPs"/>
    <property type="match status" value="1"/>
</dbReference>
<comment type="similarity">
    <text evidence="1">Belongs to the ETF beta-subunit/FixA family.</text>
</comment>
<dbReference type="InterPro" id="IPR014730">
    <property type="entry name" value="ETF_a/b_N"/>
</dbReference>
<evidence type="ECO:0000256" key="5">
    <source>
        <dbReference type="ARBA" id="ARBA00022982"/>
    </source>
</evidence>
<keyword evidence="4" id="KW-0813">Transport</keyword>
<dbReference type="Proteomes" id="UP000198629">
    <property type="component" value="Unassembled WGS sequence"/>
</dbReference>
<comment type="subunit">
    <text evidence="2">Heterodimer of an alpha and a beta subunit.</text>
</comment>
<dbReference type="SMART" id="SM00893">
    <property type="entry name" value="ETF"/>
    <property type="match status" value="1"/>
</dbReference>
<dbReference type="InterPro" id="IPR033948">
    <property type="entry name" value="ETF_beta_N"/>
</dbReference>